<dbReference type="SUPFAM" id="SSF82771">
    <property type="entry name" value="GIY-YIG endonuclease"/>
    <property type="match status" value="1"/>
</dbReference>
<dbReference type="EMBL" id="AMRV01000011">
    <property type="protein sequence ID" value="EMD82022.1"/>
    <property type="molecule type" value="Genomic_DNA"/>
</dbReference>
<gene>
    <name evidence="3" type="ORF">C725_2678</name>
</gene>
<comment type="similarity">
    <text evidence="1">Belongs to the UPF0213 family.</text>
</comment>
<name>M2U203_9SPHN</name>
<dbReference type="Pfam" id="PF01541">
    <property type="entry name" value="GIY-YIG"/>
    <property type="match status" value="1"/>
</dbReference>
<sequence>MASRKQGTLYIGVTADLPERTAQHRRGEGSAFTRRYKCHRLVWYEEFASVDDAIACEKRMKDWKRAWKVEAIEKRNPDWFDLSRWLHA</sequence>
<dbReference type="InterPro" id="IPR050190">
    <property type="entry name" value="UPF0213_domain"/>
</dbReference>
<evidence type="ECO:0000256" key="1">
    <source>
        <dbReference type="ARBA" id="ARBA00007435"/>
    </source>
</evidence>
<accession>M2U203</accession>
<dbReference type="Gene3D" id="3.40.1440.10">
    <property type="entry name" value="GIY-YIG endonuclease"/>
    <property type="match status" value="1"/>
</dbReference>
<dbReference type="PANTHER" id="PTHR34477:SF5">
    <property type="entry name" value="BSL5627 PROTEIN"/>
    <property type="match status" value="1"/>
</dbReference>
<dbReference type="CDD" id="cd10448">
    <property type="entry name" value="GIY-YIG_unchar_3"/>
    <property type="match status" value="1"/>
</dbReference>
<dbReference type="PANTHER" id="PTHR34477">
    <property type="entry name" value="UPF0213 PROTEIN YHBQ"/>
    <property type="match status" value="1"/>
</dbReference>
<evidence type="ECO:0000313" key="4">
    <source>
        <dbReference type="Proteomes" id="UP000011717"/>
    </source>
</evidence>
<organism evidence="3 4">
    <name type="scientific">Pacificimonas flava</name>
    <dbReference type="NCBI Taxonomy" id="1234595"/>
    <lineage>
        <taxon>Bacteria</taxon>
        <taxon>Pseudomonadati</taxon>
        <taxon>Pseudomonadota</taxon>
        <taxon>Alphaproteobacteria</taxon>
        <taxon>Sphingomonadales</taxon>
        <taxon>Sphingosinicellaceae</taxon>
        <taxon>Pacificimonas</taxon>
    </lineage>
</organism>
<dbReference type="Proteomes" id="UP000011717">
    <property type="component" value="Unassembled WGS sequence"/>
</dbReference>
<proteinExistence type="inferred from homology"/>
<comment type="caution">
    <text evidence="3">The sequence shown here is derived from an EMBL/GenBank/DDBJ whole genome shotgun (WGS) entry which is preliminary data.</text>
</comment>
<dbReference type="AlphaFoldDB" id="M2U203"/>
<evidence type="ECO:0000313" key="3">
    <source>
        <dbReference type="EMBL" id="EMD82022.1"/>
    </source>
</evidence>
<dbReference type="InterPro" id="IPR000305">
    <property type="entry name" value="GIY-YIG_endonuc"/>
</dbReference>
<dbReference type="PROSITE" id="PS50164">
    <property type="entry name" value="GIY_YIG"/>
    <property type="match status" value="1"/>
</dbReference>
<evidence type="ECO:0000259" key="2">
    <source>
        <dbReference type="PROSITE" id="PS50164"/>
    </source>
</evidence>
<protein>
    <recommendedName>
        <fullName evidence="2">GIY-YIG domain-containing protein</fullName>
    </recommendedName>
</protein>
<dbReference type="InterPro" id="IPR035901">
    <property type="entry name" value="GIY-YIG_endonuc_sf"/>
</dbReference>
<feature type="domain" description="GIY-YIG" evidence="2">
    <location>
        <begin position="1"/>
        <end position="70"/>
    </location>
</feature>
<keyword evidence="4" id="KW-1185">Reference proteome</keyword>
<reference evidence="3 4" key="1">
    <citation type="journal article" date="2013" name="Genome Announc.">
        <title>Draft Genome Sequence of Strain JLT2015T, Belonging to the Family Sphingomonadaceae of the Alphaproteobacteria.</title>
        <authorList>
            <person name="Tang K."/>
            <person name="Liu K."/>
            <person name="Li S."/>
            <person name="Jiao N."/>
        </authorList>
    </citation>
    <scope>NUCLEOTIDE SEQUENCE [LARGE SCALE GENOMIC DNA]</scope>
    <source>
        <strain evidence="3 4">JLT2015</strain>
    </source>
</reference>